<sequence>MSSLTRVPEPFRPDSTGTFAARLHALETEVNELSGLVRTLQADRKTLREELDTVKTELGLCAPPPRSELSRISPRQSDFRTFVATADQALLSRKVGGIDTSDSYGRTILKSDGGRYLSYMAWGDETRNEVVERGMRAWISKSNDKAFTHAREKLSELMGLLATPTALLSQRTNSDANQAIRSKNEAEKQLEETWNQAIEKGASERETIEAVTEAIAKLCQEFQEVKRSKGFSLPLDL</sequence>
<dbReference type="EMBL" id="JAKWFO010000001">
    <property type="protein sequence ID" value="KAI9639118.1"/>
    <property type="molecule type" value="Genomic_DNA"/>
</dbReference>
<gene>
    <name evidence="2" type="ORF">MKK02DRAFT_29245</name>
</gene>
<keyword evidence="3" id="KW-1185">Reference proteome</keyword>
<evidence type="ECO:0000313" key="2">
    <source>
        <dbReference type="EMBL" id="KAI9639118.1"/>
    </source>
</evidence>
<dbReference type="AlphaFoldDB" id="A0AA38LXX5"/>
<dbReference type="RefSeq" id="XP_052948895.1">
    <property type="nucleotide sequence ID" value="XM_053087760.1"/>
</dbReference>
<proteinExistence type="predicted"/>
<reference evidence="2" key="1">
    <citation type="journal article" date="2022" name="G3 (Bethesda)">
        <title>High quality genome of the basidiomycete yeast Dioszegia hungarica PDD-24b-2 isolated from cloud water.</title>
        <authorList>
            <person name="Jarrige D."/>
            <person name="Haridas S."/>
            <person name="Bleykasten-Grosshans C."/>
            <person name="Joly M."/>
            <person name="Nadalig T."/>
            <person name="Sancelme M."/>
            <person name="Vuilleumier S."/>
            <person name="Grigoriev I.V."/>
            <person name="Amato P."/>
            <person name="Bringel F."/>
        </authorList>
    </citation>
    <scope>NUCLEOTIDE SEQUENCE</scope>
    <source>
        <strain evidence="2">PDD-24b-2</strain>
    </source>
</reference>
<comment type="caution">
    <text evidence="2">The sequence shown here is derived from an EMBL/GenBank/DDBJ whole genome shotgun (WGS) entry which is preliminary data.</text>
</comment>
<name>A0AA38LXX5_9TREE</name>
<feature type="coiled-coil region" evidence="1">
    <location>
        <begin position="173"/>
        <end position="228"/>
    </location>
</feature>
<evidence type="ECO:0000256" key="1">
    <source>
        <dbReference type="SAM" id="Coils"/>
    </source>
</evidence>
<protein>
    <submittedName>
        <fullName evidence="2">Uncharacterized protein</fullName>
    </submittedName>
</protein>
<dbReference type="GeneID" id="77726965"/>
<feature type="coiled-coil region" evidence="1">
    <location>
        <begin position="23"/>
        <end position="57"/>
    </location>
</feature>
<dbReference type="Proteomes" id="UP001164286">
    <property type="component" value="Unassembled WGS sequence"/>
</dbReference>
<evidence type="ECO:0000313" key="3">
    <source>
        <dbReference type="Proteomes" id="UP001164286"/>
    </source>
</evidence>
<accession>A0AA38LXX5</accession>
<organism evidence="2 3">
    <name type="scientific">Dioszegia hungarica</name>
    <dbReference type="NCBI Taxonomy" id="4972"/>
    <lineage>
        <taxon>Eukaryota</taxon>
        <taxon>Fungi</taxon>
        <taxon>Dikarya</taxon>
        <taxon>Basidiomycota</taxon>
        <taxon>Agaricomycotina</taxon>
        <taxon>Tremellomycetes</taxon>
        <taxon>Tremellales</taxon>
        <taxon>Bulleribasidiaceae</taxon>
        <taxon>Dioszegia</taxon>
    </lineage>
</organism>
<keyword evidence="1" id="KW-0175">Coiled coil</keyword>